<sequence length="264" mass="29766">MTEVVVIGIGGPTCSGKSTLASDLQAILTPRAGEASSIVSVDVLHQDDFCPPSEQIPWNQAWQVQDWDTPHGSSDYARLARVIQYFRAHQKLPDDFQSFEFRRSNYTCSLSPEELAVQRRRFHTQASHDGRPAPRIAILLVEGFLLYYSAVVRTLLDIRLFIRIPRNTMHKRRKERANYILDNGEVWQDPPFYFDQIVWPAYLEAHAGMFECGDPEHGKAIAPQNDEAPDGGALQHLIVLEGESCTKPQLALAACNVIRPSLIR</sequence>
<dbReference type="EMBL" id="CP033156">
    <property type="protein sequence ID" value="AYO45025.1"/>
    <property type="molecule type" value="Genomic_DNA"/>
</dbReference>
<keyword evidence="1" id="KW-0418">Kinase</keyword>
<dbReference type="SUPFAM" id="SSF52540">
    <property type="entry name" value="P-loop containing nucleoside triphosphate hydrolases"/>
    <property type="match status" value="1"/>
</dbReference>
<evidence type="ECO:0000313" key="2">
    <source>
        <dbReference type="Proteomes" id="UP000269793"/>
    </source>
</evidence>
<dbReference type="Gene3D" id="3.40.50.300">
    <property type="entry name" value="P-loop containing nucleotide triphosphate hydrolases"/>
    <property type="match status" value="1"/>
</dbReference>
<organism evidence="1 2">
    <name type="scientific">Malassezia restricta (strain ATCC 96810 / NBRC 103918 / CBS 7877)</name>
    <name type="common">Seborrheic dermatitis infection agent</name>
    <dbReference type="NCBI Taxonomy" id="425264"/>
    <lineage>
        <taxon>Eukaryota</taxon>
        <taxon>Fungi</taxon>
        <taxon>Dikarya</taxon>
        <taxon>Basidiomycota</taxon>
        <taxon>Ustilaginomycotina</taxon>
        <taxon>Malasseziomycetes</taxon>
        <taxon>Malasseziales</taxon>
        <taxon>Malasseziaceae</taxon>
        <taxon>Malassezia</taxon>
    </lineage>
</organism>
<dbReference type="CDD" id="cd02024">
    <property type="entry name" value="NRK1"/>
    <property type="match status" value="1"/>
</dbReference>
<dbReference type="VEuPathDB" id="FungiDB:DNF11_4075"/>
<proteinExistence type="predicted"/>
<accession>A0A3G2SAA7</accession>
<keyword evidence="1" id="KW-0808">Transferase</keyword>
<evidence type="ECO:0000313" key="1">
    <source>
        <dbReference type="EMBL" id="AYO45025.1"/>
    </source>
</evidence>
<dbReference type="EC" id="2.7.1.173" evidence="1"/>
<dbReference type="STRING" id="425264.A0A3G2SAA7"/>
<protein>
    <submittedName>
        <fullName evidence="1">Nicotinamide riboside kinase</fullName>
        <ecNumber evidence="1">2.7.1.173</ecNumber>
    </submittedName>
</protein>
<keyword evidence="2" id="KW-1185">Reference proteome</keyword>
<dbReference type="GO" id="GO:0016301">
    <property type="term" value="F:kinase activity"/>
    <property type="evidence" value="ECO:0007669"/>
    <property type="project" value="UniProtKB-KW"/>
</dbReference>
<dbReference type="InterPro" id="IPR027417">
    <property type="entry name" value="P-loop_NTPase"/>
</dbReference>
<dbReference type="Proteomes" id="UP000269793">
    <property type="component" value="Chromosome IX"/>
</dbReference>
<gene>
    <name evidence="1" type="primary">NRK1</name>
    <name evidence="1" type="ORF">DNF11_4075</name>
</gene>
<name>A0A3G2SAA7_MALR7</name>
<dbReference type="AlphaFoldDB" id="A0A3G2SAA7"/>
<dbReference type="PANTHER" id="PTHR10285">
    <property type="entry name" value="URIDINE KINASE"/>
    <property type="match status" value="1"/>
</dbReference>
<dbReference type="OrthoDB" id="10041966at2759"/>
<reference evidence="1 2" key="1">
    <citation type="submission" date="2018-10" db="EMBL/GenBank/DDBJ databases">
        <title>Complete genome sequence of Malassezia restricta CBS 7877.</title>
        <authorList>
            <person name="Morand S.C."/>
            <person name="Bertignac M."/>
            <person name="Iltis A."/>
            <person name="Kolder I."/>
            <person name="Pirovano W."/>
            <person name="Jourdain R."/>
            <person name="Clavaud C."/>
        </authorList>
    </citation>
    <scope>NUCLEOTIDE SEQUENCE [LARGE SCALE GENOMIC DNA]</scope>
    <source>
        <strain evidence="1 2">CBS 7877</strain>
    </source>
</reference>